<proteinExistence type="predicted"/>
<dbReference type="AlphaFoldDB" id="A0A1W1BY19"/>
<dbReference type="EMBL" id="FPHD01000048">
    <property type="protein sequence ID" value="SFV58342.1"/>
    <property type="molecule type" value="Genomic_DNA"/>
</dbReference>
<reference evidence="2" key="1">
    <citation type="submission" date="2016-10" db="EMBL/GenBank/DDBJ databases">
        <authorList>
            <person name="de Groot N.N."/>
        </authorList>
    </citation>
    <scope>NUCLEOTIDE SEQUENCE</scope>
</reference>
<keyword evidence="1" id="KW-0812">Transmembrane</keyword>
<feature type="transmembrane region" description="Helical" evidence="1">
    <location>
        <begin position="6"/>
        <end position="29"/>
    </location>
</feature>
<evidence type="ECO:0000256" key="1">
    <source>
        <dbReference type="SAM" id="Phobius"/>
    </source>
</evidence>
<organism evidence="2">
    <name type="scientific">hydrothermal vent metagenome</name>
    <dbReference type="NCBI Taxonomy" id="652676"/>
    <lineage>
        <taxon>unclassified sequences</taxon>
        <taxon>metagenomes</taxon>
        <taxon>ecological metagenomes</taxon>
    </lineage>
</organism>
<feature type="transmembrane region" description="Helical" evidence="1">
    <location>
        <begin position="41"/>
        <end position="59"/>
    </location>
</feature>
<name>A0A1W1BY19_9ZZZZ</name>
<sequence>MLNIILTLVFSVVMLVFMAFPAMKIVTWIRLKTDFSEKTYSILQILLTIVFSLLIGLFLEFA</sequence>
<evidence type="ECO:0000313" key="2">
    <source>
        <dbReference type="EMBL" id="SFV58342.1"/>
    </source>
</evidence>
<accession>A0A1W1BY19</accession>
<protein>
    <submittedName>
        <fullName evidence="2">Uncharacterized protein</fullName>
    </submittedName>
</protein>
<keyword evidence="1" id="KW-1133">Transmembrane helix</keyword>
<gene>
    <name evidence="2" type="ORF">MNB_SV-8-1288</name>
</gene>
<keyword evidence="1" id="KW-0472">Membrane</keyword>